<dbReference type="CDD" id="cd00170">
    <property type="entry name" value="SEC14"/>
    <property type="match status" value="1"/>
</dbReference>
<dbReference type="Proteomes" id="UP000695000">
    <property type="component" value="Unplaced"/>
</dbReference>
<evidence type="ECO:0000313" key="4">
    <source>
        <dbReference type="RefSeq" id="XP_017773252.1"/>
    </source>
</evidence>
<protein>
    <submittedName>
        <fullName evidence="3 4">Alpha-tocopherol transfer protein-like isoform X1</fullName>
    </submittedName>
</protein>
<evidence type="ECO:0000313" key="2">
    <source>
        <dbReference type="Proteomes" id="UP000695000"/>
    </source>
</evidence>
<organism evidence="2 4">
    <name type="scientific">Nicrophorus vespilloides</name>
    <name type="common">Boreal carrion beetle</name>
    <dbReference type="NCBI Taxonomy" id="110193"/>
    <lineage>
        <taxon>Eukaryota</taxon>
        <taxon>Metazoa</taxon>
        <taxon>Ecdysozoa</taxon>
        <taxon>Arthropoda</taxon>
        <taxon>Hexapoda</taxon>
        <taxon>Insecta</taxon>
        <taxon>Pterygota</taxon>
        <taxon>Neoptera</taxon>
        <taxon>Endopterygota</taxon>
        <taxon>Coleoptera</taxon>
        <taxon>Polyphaga</taxon>
        <taxon>Staphyliniformia</taxon>
        <taxon>Silphidae</taxon>
        <taxon>Nicrophorinae</taxon>
        <taxon>Nicrophorus</taxon>
    </lineage>
</organism>
<reference evidence="3 4" key="1">
    <citation type="submission" date="2025-05" db="UniProtKB">
        <authorList>
            <consortium name="RefSeq"/>
        </authorList>
    </citation>
    <scope>IDENTIFICATION</scope>
    <source>
        <tissue evidence="3 4">Whole Larva</tissue>
    </source>
</reference>
<accession>A0ABM1MFA2</accession>
<dbReference type="GeneID" id="108560286"/>
<proteinExistence type="predicted"/>
<dbReference type="RefSeq" id="XP_017773251.1">
    <property type="nucleotide sequence ID" value="XM_017917762.1"/>
</dbReference>
<sequence>MEVQSGKEAMTPILGNDTEGIPFIQIGHHVLRLDLEDLDDHYKERAKCELRETPEKRKESLDKFKKLIEDEPNLVIPLDDDSYLLKFLRPCKFYEESAFKRMQRYYRFMAKNTKYTSNLMPSTVETVYANEIIEFLPFRVKGSRVMILNIKNWNPKDVGVPLLFKSIIMALEIAMIEPRTQVGGVHVILDMEGFTINHVMQFSPMVAKMIMDFVQDCAATRLKGIHVVNQPYVFNMAYQIFKPFIGQKLKSRLHFHGNKWENLVDLIPKDFLLQKYGGSLELNLNGVGELLVEVLKYYEADYEKLTHFGYGKELQVEQK</sequence>
<gene>
    <name evidence="3 4" type="primary">LOC108560286</name>
</gene>
<dbReference type="InterPro" id="IPR001251">
    <property type="entry name" value="CRAL-TRIO_dom"/>
</dbReference>
<dbReference type="InterPro" id="IPR036865">
    <property type="entry name" value="CRAL-TRIO_dom_sf"/>
</dbReference>
<dbReference type="InterPro" id="IPR011074">
    <property type="entry name" value="CRAL/TRIO_N_dom"/>
</dbReference>
<dbReference type="PANTHER" id="PTHR10174:SF220">
    <property type="entry name" value="LD41874P"/>
    <property type="match status" value="1"/>
</dbReference>
<dbReference type="PROSITE" id="PS50191">
    <property type="entry name" value="CRAL_TRIO"/>
    <property type="match status" value="1"/>
</dbReference>
<dbReference type="RefSeq" id="XP_017773252.1">
    <property type="nucleotide sequence ID" value="XM_017917763.1"/>
</dbReference>
<dbReference type="SUPFAM" id="SSF46938">
    <property type="entry name" value="CRAL/TRIO N-terminal domain"/>
    <property type="match status" value="1"/>
</dbReference>
<keyword evidence="2" id="KW-1185">Reference proteome</keyword>
<dbReference type="PRINTS" id="PR00180">
    <property type="entry name" value="CRETINALDHBP"/>
</dbReference>
<dbReference type="SUPFAM" id="SSF52087">
    <property type="entry name" value="CRAL/TRIO domain"/>
    <property type="match status" value="1"/>
</dbReference>
<dbReference type="Pfam" id="PF00650">
    <property type="entry name" value="CRAL_TRIO"/>
    <property type="match status" value="1"/>
</dbReference>
<dbReference type="PANTHER" id="PTHR10174">
    <property type="entry name" value="ALPHA-TOCOPHEROL TRANSFER PROTEIN-RELATED"/>
    <property type="match status" value="1"/>
</dbReference>
<dbReference type="SMART" id="SM01100">
    <property type="entry name" value="CRAL_TRIO_N"/>
    <property type="match status" value="1"/>
</dbReference>
<evidence type="ECO:0000313" key="3">
    <source>
        <dbReference type="RefSeq" id="XP_017773251.1"/>
    </source>
</evidence>
<feature type="domain" description="CRAL-TRIO" evidence="1">
    <location>
        <begin position="120"/>
        <end position="284"/>
    </location>
</feature>
<dbReference type="InterPro" id="IPR036273">
    <property type="entry name" value="CRAL/TRIO_N_dom_sf"/>
</dbReference>
<dbReference type="Gene3D" id="1.10.8.20">
    <property type="entry name" value="N-terminal domain of phosphatidylinositol transfer protein sec14p"/>
    <property type="match status" value="1"/>
</dbReference>
<evidence type="ECO:0000259" key="1">
    <source>
        <dbReference type="PROSITE" id="PS50191"/>
    </source>
</evidence>
<dbReference type="SMART" id="SM00516">
    <property type="entry name" value="SEC14"/>
    <property type="match status" value="1"/>
</dbReference>
<name>A0ABM1MFA2_NICVS</name>
<dbReference type="Gene3D" id="3.40.525.10">
    <property type="entry name" value="CRAL-TRIO lipid binding domain"/>
    <property type="match status" value="1"/>
</dbReference>
<dbReference type="Gene3D" id="1.20.5.1200">
    <property type="entry name" value="Alpha-tocopherol transfer"/>
    <property type="match status" value="1"/>
</dbReference>